<keyword evidence="4" id="KW-0325">Glycoprotein</keyword>
<dbReference type="SUPFAM" id="SSF53474">
    <property type="entry name" value="alpha/beta-Hydrolases"/>
    <property type="match status" value="1"/>
</dbReference>
<dbReference type="Pfam" id="PF00135">
    <property type="entry name" value="COesterase"/>
    <property type="match status" value="1"/>
</dbReference>
<evidence type="ECO:0000313" key="7">
    <source>
        <dbReference type="Proteomes" id="UP000292052"/>
    </source>
</evidence>
<dbReference type="PANTHER" id="PTHR43142:SF1">
    <property type="entry name" value="CARBOXYLIC ESTER HYDROLASE"/>
    <property type="match status" value="1"/>
</dbReference>
<reference evidence="6 7" key="1">
    <citation type="submission" date="2017-03" db="EMBL/GenBank/DDBJ databases">
        <title>Genome of the blue death feigning beetle - Asbolus verrucosus.</title>
        <authorList>
            <person name="Rider S.D."/>
        </authorList>
    </citation>
    <scope>NUCLEOTIDE SEQUENCE [LARGE SCALE GENOMIC DNA]</scope>
    <source>
        <strain evidence="6">Butters</strain>
        <tissue evidence="6">Head and leg muscle</tissue>
    </source>
</reference>
<comment type="similarity">
    <text evidence="1">Belongs to the type-B carboxylesterase/lipase family.</text>
</comment>
<dbReference type="OrthoDB" id="19653at2759"/>
<keyword evidence="3" id="KW-0378">Hydrolase</keyword>
<dbReference type="InterPro" id="IPR002018">
    <property type="entry name" value="CarbesteraseB"/>
</dbReference>
<accession>A0A482W790</accession>
<gene>
    <name evidence="6" type="ORF">BDFB_014573</name>
</gene>
<keyword evidence="2" id="KW-0719">Serine esterase</keyword>
<dbReference type="PANTHER" id="PTHR43142">
    <property type="entry name" value="CARBOXYLIC ESTER HYDROLASE"/>
    <property type="match status" value="1"/>
</dbReference>
<dbReference type="Gene3D" id="3.40.50.1820">
    <property type="entry name" value="alpha/beta hydrolase"/>
    <property type="match status" value="1"/>
</dbReference>
<dbReference type="EMBL" id="QDEB01020603">
    <property type="protein sequence ID" value="RZC41050.1"/>
    <property type="molecule type" value="Genomic_DNA"/>
</dbReference>
<evidence type="ECO:0000313" key="6">
    <source>
        <dbReference type="EMBL" id="RZC41050.1"/>
    </source>
</evidence>
<name>A0A482W790_ASBVE</name>
<sequence>MQDPIVQLPNGLIRGREGVTIKNKTYYAFEKIPYATPPVGELRFKAPLPSANWDGILNTTSIDVSCHQQNPVSNNAESEDCLFINVYTSQLPGTEENVSLPVMLFIYGGGFIVGSSIYYRSDLIVESDVIHVTINYRVGPFGAVYIRHKSKY</sequence>
<dbReference type="InterPro" id="IPR029058">
    <property type="entry name" value="AB_hydrolase_fold"/>
</dbReference>
<dbReference type="STRING" id="1661398.A0A482W790"/>
<feature type="domain" description="Carboxylesterase type B" evidence="5">
    <location>
        <begin position="2"/>
        <end position="142"/>
    </location>
</feature>
<keyword evidence="7" id="KW-1185">Reference proteome</keyword>
<evidence type="ECO:0000256" key="2">
    <source>
        <dbReference type="ARBA" id="ARBA00022487"/>
    </source>
</evidence>
<proteinExistence type="inferred from homology"/>
<comment type="caution">
    <text evidence="6">The sequence shown here is derived from an EMBL/GenBank/DDBJ whole genome shotgun (WGS) entry which is preliminary data.</text>
</comment>
<organism evidence="6 7">
    <name type="scientific">Asbolus verrucosus</name>
    <name type="common">Desert ironclad beetle</name>
    <dbReference type="NCBI Taxonomy" id="1661398"/>
    <lineage>
        <taxon>Eukaryota</taxon>
        <taxon>Metazoa</taxon>
        <taxon>Ecdysozoa</taxon>
        <taxon>Arthropoda</taxon>
        <taxon>Hexapoda</taxon>
        <taxon>Insecta</taxon>
        <taxon>Pterygota</taxon>
        <taxon>Neoptera</taxon>
        <taxon>Endopterygota</taxon>
        <taxon>Coleoptera</taxon>
        <taxon>Polyphaga</taxon>
        <taxon>Cucujiformia</taxon>
        <taxon>Tenebrionidae</taxon>
        <taxon>Pimeliinae</taxon>
        <taxon>Asbolus</taxon>
    </lineage>
</organism>
<protein>
    <submittedName>
        <fullName evidence="6">COesterase domain containing protein</fullName>
    </submittedName>
</protein>
<dbReference type="AlphaFoldDB" id="A0A482W790"/>
<evidence type="ECO:0000259" key="5">
    <source>
        <dbReference type="Pfam" id="PF00135"/>
    </source>
</evidence>
<evidence type="ECO:0000256" key="3">
    <source>
        <dbReference type="ARBA" id="ARBA00022801"/>
    </source>
</evidence>
<evidence type="ECO:0000256" key="4">
    <source>
        <dbReference type="ARBA" id="ARBA00023180"/>
    </source>
</evidence>
<evidence type="ECO:0000256" key="1">
    <source>
        <dbReference type="ARBA" id="ARBA00005964"/>
    </source>
</evidence>
<dbReference type="Proteomes" id="UP000292052">
    <property type="component" value="Unassembled WGS sequence"/>
</dbReference>
<dbReference type="GO" id="GO:0052689">
    <property type="term" value="F:carboxylic ester hydrolase activity"/>
    <property type="evidence" value="ECO:0007669"/>
    <property type="project" value="UniProtKB-KW"/>
</dbReference>